<keyword evidence="2" id="KW-0639">Primosome</keyword>
<keyword evidence="3" id="KW-0808">Transferase</keyword>
<dbReference type="PANTHER" id="PTHR30313">
    <property type="entry name" value="DNA PRIMASE"/>
    <property type="match status" value="1"/>
</dbReference>
<proteinExistence type="predicted"/>
<feature type="domain" description="Toprim" evidence="7">
    <location>
        <begin position="182"/>
        <end position="253"/>
    </location>
</feature>
<dbReference type="InterPro" id="IPR006171">
    <property type="entry name" value="TOPRIM_dom"/>
</dbReference>
<evidence type="ECO:0000313" key="9">
    <source>
        <dbReference type="Proteomes" id="UP001230426"/>
    </source>
</evidence>
<accession>A0ABT9RMC3</accession>
<evidence type="ECO:0000256" key="3">
    <source>
        <dbReference type="ARBA" id="ARBA00022679"/>
    </source>
</evidence>
<evidence type="ECO:0000259" key="7">
    <source>
        <dbReference type="SMART" id="SM00493"/>
    </source>
</evidence>
<keyword evidence="5" id="KW-0235">DNA replication</keyword>
<dbReference type="InterPro" id="IPR034151">
    <property type="entry name" value="TOPRIM_DnaG_bac"/>
</dbReference>
<protein>
    <submittedName>
        <fullName evidence="8">DNA primase</fullName>
    </submittedName>
</protein>
<evidence type="ECO:0000256" key="5">
    <source>
        <dbReference type="ARBA" id="ARBA00022705"/>
    </source>
</evidence>
<dbReference type="InterPro" id="IPR050219">
    <property type="entry name" value="DnaG_primase"/>
</dbReference>
<dbReference type="EMBL" id="JAUSRB010000004">
    <property type="protein sequence ID" value="MDP9870446.1"/>
    <property type="molecule type" value="Genomic_DNA"/>
</dbReference>
<dbReference type="CDD" id="cd03364">
    <property type="entry name" value="TOPRIM_DnaG_primases"/>
    <property type="match status" value="1"/>
</dbReference>
<dbReference type="SUPFAM" id="SSF56731">
    <property type="entry name" value="DNA primase core"/>
    <property type="match status" value="1"/>
</dbReference>
<comment type="caution">
    <text evidence="8">The sequence shown here is derived from an EMBL/GenBank/DDBJ whole genome shotgun (WGS) entry which is preliminary data.</text>
</comment>
<dbReference type="Proteomes" id="UP001230426">
    <property type="component" value="Unassembled WGS sequence"/>
</dbReference>
<keyword evidence="1" id="KW-0240">DNA-directed RNA polymerase</keyword>
<dbReference type="SUPFAM" id="SSF57783">
    <property type="entry name" value="Zinc beta-ribbon"/>
    <property type="match status" value="1"/>
</dbReference>
<organism evidence="8 9">
    <name type="scientific">Streptosporangium brasiliense</name>
    <dbReference type="NCBI Taxonomy" id="47480"/>
    <lineage>
        <taxon>Bacteria</taxon>
        <taxon>Bacillati</taxon>
        <taxon>Actinomycetota</taxon>
        <taxon>Actinomycetes</taxon>
        <taxon>Streptosporangiales</taxon>
        <taxon>Streptosporangiaceae</taxon>
        <taxon>Streptosporangium</taxon>
    </lineage>
</organism>
<keyword evidence="9" id="KW-1185">Reference proteome</keyword>
<dbReference type="RefSeq" id="WP_306876374.1">
    <property type="nucleotide sequence ID" value="NZ_JAUSRB010000004.1"/>
</dbReference>
<reference evidence="8 9" key="1">
    <citation type="submission" date="2023-07" db="EMBL/GenBank/DDBJ databases">
        <title>Sequencing the genomes of 1000 actinobacteria strains.</title>
        <authorList>
            <person name="Klenk H.-P."/>
        </authorList>
    </citation>
    <scope>NUCLEOTIDE SEQUENCE [LARGE SCALE GENOMIC DNA]</scope>
    <source>
        <strain evidence="8 9">DSM 44109</strain>
    </source>
</reference>
<name>A0ABT9RMC3_9ACTN</name>
<evidence type="ECO:0000256" key="4">
    <source>
        <dbReference type="ARBA" id="ARBA00022695"/>
    </source>
</evidence>
<evidence type="ECO:0000256" key="1">
    <source>
        <dbReference type="ARBA" id="ARBA00022478"/>
    </source>
</evidence>
<evidence type="ECO:0000313" key="8">
    <source>
        <dbReference type="EMBL" id="MDP9870446.1"/>
    </source>
</evidence>
<keyword evidence="4" id="KW-0548">Nucleotidyltransferase</keyword>
<gene>
    <name evidence="8" type="ORF">J2S55_009784</name>
</gene>
<dbReference type="Pfam" id="PF13155">
    <property type="entry name" value="Toprim_2"/>
    <property type="match status" value="1"/>
</dbReference>
<dbReference type="PANTHER" id="PTHR30313:SF2">
    <property type="entry name" value="DNA PRIMASE"/>
    <property type="match status" value="1"/>
</dbReference>
<dbReference type="Gene3D" id="3.40.1360.10">
    <property type="match status" value="1"/>
</dbReference>
<evidence type="ECO:0000256" key="2">
    <source>
        <dbReference type="ARBA" id="ARBA00022515"/>
    </source>
</evidence>
<evidence type="ECO:0000256" key="6">
    <source>
        <dbReference type="ARBA" id="ARBA00023163"/>
    </source>
</evidence>
<keyword evidence="6" id="KW-0804">Transcription</keyword>
<dbReference type="Gene3D" id="3.90.580.10">
    <property type="entry name" value="Zinc finger, CHC2-type domain"/>
    <property type="match status" value="1"/>
</dbReference>
<dbReference type="InterPro" id="IPR036977">
    <property type="entry name" value="DNA_primase_Znf_CHC2"/>
</dbReference>
<sequence length="299" mass="33330">MLRVDDSGEATCRCPAHMEFLGREDRHPSFSVNIGSGLFACFSCGFKGTFGDLVAYVLKVDRAEAVSWIRARGTIRQVERLMAKKTPATIDTTQQINEASLALYIPPPREALDDRNLTAKACASYGVLWEPTEELWITPVRDENDVLLGWQEKNARYFRNRPKGLKKSHTLFGLHTITYGCSRIIVVESPLDAVRLASAGIENVVASYGASISDAQMQLMLERTQHVVLFLDNDGPGRQYRDKAAAAWRHRIGISSVDYRNLLDCDDPEGLDPGDLSDAELIRLTDLTVPASLMPYLLR</sequence>
<dbReference type="SMART" id="SM00493">
    <property type="entry name" value="TOPRIM"/>
    <property type="match status" value="1"/>
</dbReference>